<feature type="region of interest" description="Disordered" evidence="1">
    <location>
        <begin position="303"/>
        <end position="329"/>
    </location>
</feature>
<feature type="compositionally biased region" description="Basic and acidic residues" evidence="1">
    <location>
        <begin position="257"/>
        <end position="271"/>
    </location>
</feature>
<gene>
    <name evidence="3" type="primary">ocm</name>
    <name evidence="2 3" type="ORF">CG3363</name>
</gene>
<feature type="region of interest" description="Disordered" evidence="1">
    <location>
        <begin position="630"/>
        <end position="654"/>
    </location>
</feature>
<dbReference type="VEuPathDB" id="VectorBase:FBgn0266083"/>
<dbReference type="GO" id="GO:0035167">
    <property type="term" value="P:larval lymph gland hemopoiesis"/>
    <property type="evidence" value="ECO:0000315"/>
    <property type="project" value="FlyBase"/>
</dbReference>
<feature type="compositionally biased region" description="Low complexity" evidence="1">
    <location>
        <begin position="835"/>
        <end position="851"/>
    </location>
</feature>
<proteinExistence type="evidence at transcript level"/>
<dbReference type="GO" id="GO:0003700">
    <property type="term" value="F:DNA-binding transcription factor activity"/>
    <property type="evidence" value="ECO:0007669"/>
    <property type="project" value="InterPro"/>
</dbReference>
<dbReference type="HOGENOM" id="CLU_001422_0_0_1"/>
<dbReference type="ExpressionAtlas" id="Q961M6">
    <property type="expression patterns" value="baseline and differential"/>
</dbReference>
<accession>Q961M6</accession>
<dbReference type="FlyBase" id="FBgn0266083">
    <property type="gene designation" value="ocm"/>
</dbReference>
<feature type="compositionally biased region" description="Low complexity" evidence="1">
    <location>
        <begin position="635"/>
        <end position="654"/>
    </location>
</feature>
<dbReference type="AlphaFoldDB" id="Q961M6"/>
<evidence type="ECO:0000256" key="1">
    <source>
        <dbReference type="SAM" id="MobiDB-lite"/>
    </source>
</evidence>
<organism evidence="2">
    <name type="scientific">Drosophila melanogaster</name>
    <name type="common">Fruit fly</name>
    <dbReference type="NCBI Taxonomy" id="7227"/>
    <lineage>
        <taxon>Eukaryota</taxon>
        <taxon>Metazoa</taxon>
        <taxon>Ecdysozoa</taxon>
        <taxon>Arthropoda</taxon>
        <taxon>Hexapoda</taxon>
        <taxon>Insecta</taxon>
        <taxon>Pterygota</taxon>
        <taxon>Neoptera</taxon>
        <taxon>Endopterygota</taxon>
        <taxon>Diptera</taxon>
        <taxon>Brachycera</taxon>
        <taxon>Muscomorpha</taxon>
        <taxon>Ephydroidea</taxon>
        <taxon>Drosophilidae</taxon>
        <taxon>Drosophila</taxon>
        <taxon>Sophophora</taxon>
    </lineage>
</organism>
<feature type="region of interest" description="Disordered" evidence="1">
    <location>
        <begin position="767"/>
        <end position="793"/>
    </location>
</feature>
<dbReference type="InterPro" id="IPR001699">
    <property type="entry name" value="TF_T-box"/>
</dbReference>
<name>Q961M6_DROME</name>
<evidence type="ECO:0000313" key="2">
    <source>
        <dbReference type="EMBL" id="AAK92929.1"/>
    </source>
</evidence>
<dbReference type="PANTHER" id="PTHR11267">
    <property type="entry name" value="T-BOX PROTEIN-RELATED"/>
    <property type="match status" value="1"/>
</dbReference>
<dbReference type="GO" id="GO:0000978">
    <property type="term" value="F:RNA polymerase II cis-regulatory region sequence-specific DNA binding"/>
    <property type="evidence" value="ECO:0007669"/>
    <property type="project" value="InterPro"/>
</dbReference>
<dbReference type="OrthoDB" id="6119313at2759"/>
<feature type="region of interest" description="Disordered" evidence="1">
    <location>
        <begin position="806"/>
        <end position="853"/>
    </location>
</feature>
<protein>
    <submittedName>
        <fullName evidence="2">GH15647p</fullName>
    </submittedName>
</protein>
<sequence>MLDIQVPRIAACYSLNTASVDVLAPDMAKEATTSAAATGSTHGSTDTNSANVCTFYNDVVKNMNTLVSKKMQDIDLALQRESKIIPSPNEEILCIIKWTNFLAAFESGFVFIWDVQMKTHNFLAATTTNLMPSVCGAIAVVNTKFAPDPQALPLMARMLMNSMRNEKTNRLAVVMQGRQSFWLVKGFLRHMQGNACTKPTPMTHPLLTKKINVLCSLLVKQRVRENEKKTLGDGSGAPYEVLAGDVSPQTSLLMKNRSRDLKRKSQADERLLPSGPSMTKSSKPSAGGYPIAASVATSTTSAFASSSGKSTPVCTAKTNSASTKNKSSATGIRSNIEFRKVNHNDVDELQIPELHQTDHRWVVLDIFDDFSHIFVPSFSDMISLTRIHSVMQVAEERQKVVKLQFFPNAPYDAFVTPSSKKKIYFGPLSLDMPPPVLVLLQSVDRKMMLREVYQREHSIPVQRHRRSMAFWVLQINGQVHFEIDTESTAKLAAQQKNAIGTPPGLNVLKIPSQLSVEIEKNQDEVPPVVVIDSDEEDDDGERQLVIDEQDDEQAETDVKQEVERTGFTIQTLPSSGALQITISDSAETSSHPAKDVNTCHFSGGFMPFIANVPAKFGETAPTTQFLTPQVQVTTSQSGPETLTSSSSSHLPASKSAYPKINESLQELFSSGVPPGGITITKVDSQEKTLPNETVQVVKNKKSIAITGIHKQVTKAASSTATVTAARAPVVKPQSTSVSKVAPPIRPGATTQPKTLVRLYPKPALAAGRKSLPANAKTPVATPRQSQPVACDKPPLVSGSTLPALVEPSARKSLPSKPLAAGEHLRPRQSLPAKVTANPPAAARPDAASTSAQNLTNVSKAQLAKEEICYGIMVAKDLPRFRAKVEGSDFMIKIPEHGVFRFKTFGLAASFLSRHVAKDPKLKQFLPAEWKFHPLEQFNKQVPSRSQQSPAAIVIED</sequence>
<dbReference type="Bgee" id="FBgn0266083">
    <property type="expression patterns" value="Expressed in indirect flight muscle cell (Drosophila) in body wall and 79 other cell types or tissues"/>
</dbReference>
<evidence type="ECO:0000313" key="3">
    <source>
        <dbReference type="FlyBase" id="FBgn0266083"/>
    </source>
</evidence>
<feature type="region of interest" description="Disordered" evidence="1">
    <location>
        <begin position="250"/>
        <end position="287"/>
    </location>
</feature>
<dbReference type="PANTHER" id="PTHR11267:SF207">
    <property type="entry name" value="OVER COMPENSATING MALES, ISOFORM A"/>
    <property type="match status" value="1"/>
</dbReference>
<dbReference type="EMBL" id="AY051505">
    <property type="protein sequence ID" value="AAK92929.1"/>
    <property type="molecule type" value="mRNA"/>
</dbReference>
<dbReference type="PeptideAtlas" id="Q961M6"/>
<reference evidence="2" key="1">
    <citation type="submission" date="2001-08" db="EMBL/GenBank/DDBJ databases">
        <authorList>
            <person name="Stapleton M."/>
            <person name="Brokstein P."/>
            <person name="Hong L."/>
            <person name="Agbayani A."/>
            <person name="Carlson J."/>
            <person name="Champe M."/>
            <person name="Chavez C."/>
            <person name="Dorsett V."/>
            <person name="Farfan D."/>
            <person name="Frise E."/>
            <person name="George R."/>
            <person name="Gonzalez M."/>
            <person name="Guarin H."/>
            <person name="Li P."/>
            <person name="Liao G."/>
            <person name="Miranda A."/>
            <person name="Mungall C.J."/>
            <person name="Nunoo J."/>
            <person name="Pacleb J."/>
            <person name="Paragas V."/>
            <person name="Park S."/>
            <person name="Phouanenavong S."/>
            <person name="Wan K."/>
            <person name="Yu C."/>
            <person name="Lewis S.E."/>
            <person name="Rubin G.M."/>
            <person name="Celniker S."/>
        </authorList>
    </citation>
    <scope>NUCLEOTIDE SEQUENCE</scope>
    <source>
        <strain evidence="2">Berkeley</strain>
    </source>
</reference>
<dbReference type="AGR" id="FB:FBgn0266083"/>